<protein>
    <submittedName>
        <fullName evidence="1">Uncharacterized protein</fullName>
    </submittedName>
</protein>
<dbReference type="EMBL" id="VSSQ01063065">
    <property type="protein sequence ID" value="MPN16149.1"/>
    <property type="molecule type" value="Genomic_DNA"/>
</dbReference>
<reference evidence="1" key="1">
    <citation type="submission" date="2019-08" db="EMBL/GenBank/DDBJ databases">
        <authorList>
            <person name="Kucharzyk K."/>
            <person name="Murdoch R.W."/>
            <person name="Higgins S."/>
            <person name="Loffler F."/>
        </authorList>
    </citation>
    <scope>NUCLEOTIDE SEQUENCE</scope>
</reference>
<name>A0A645FRV1_9ZZZZ</name>
<evidence type="ECO:0000313" key="1">
    <source>
        <dbReference type="EMBL" id="MPN16149.1"/>
    </source>
</evidence>
<gene>
    <name evidence="1" type="ORF">SDC9_163487</name>
</gene>
<sequence length="100" mass="10946">MQQRVDQHRAVAVTEHEAVAVRPLGVGRIVLEVVPPQHLGNFCHPHRGARMAGVGLLYRIHRQRTDGAGERVENRGLDVSGLRHGCLEAAGAAGKNQNYR</sequence>
<dbReference type="AlphaFoldDB" id="A0A645FRV1"/>
<comment type="caution">
    <text evidence="1">The sequence shown here is derived from an EMBL/GenBank/DDBJ whole genome shotgun (WGS) entry which is preliminary data.</text>
</comment>
<proteinExistence type="predicted"/>
<organism evidence="1">
    <name type="scientific">bioreactor metagenome</name>
    <dbReference type="NCBI Taxonomy" id="1076179"/>
    <lineage>
        <taxon>unclassified sequences</taxon>
        <taxon>metagenomes</taxon>
        <taxon>ecological metagenomes</taxon>
    </lineage>
</organism>
<accession>A0A645FRV1</accession>